<gene>
    <name evidence="3" type="ORF">M427DRAFT_377665</name>
</gene>
<dbReference type="AlphaFoldDB" id="A0A139AUX8"/>
<reference evidence="3 4" key="1">
    <citation type="journal article" date="2015" name="Genome Biol. Evol.">
        <title>Phylogenomic analyses indicate that early fungi evolved digesting cell walls of algal ancestors of land plants.</title>
        <authorList>
            <person name="Chang Y."/>
            <person name="Wang S."/>
            <person name="Sekimoto S."/>
            <person name="Aerts A.L."/>
            <person name="Choi C."/>
            <person name="Clum A."/>
            <person name="LaButti K.M."/>
            <person name="Lindquist E.A."/>
            <person name="Yee Ngan C."/>
            <person name="Ohm R.A."/>
            <person name="Salamov A.A."/>
            <person name="Grigoriev I.V."/>
            <person name="Spatafora J.W."/>
            <person name="Berbee M.L."/>
        </authorList>
    </citation>
    <scope>NUCLEOTIDE SEQUENCE [LARGE SCALE GENOMIC DNA]</scope>
    <source>
        <strain evidence="3 4">JEL478</strain>
    </source>
</reference>
<protein>
    <recommendedName>
        <fullName evidence="5">Pentacotripeptide-repeat region of PRORP domain-containing protein</fullName>
    </recommendedName>
</protein>
<evidence type="ECO:0008006" key="5">
    <source>
        <dbReference type="Google" id="ProtNLM"/>
    </source>
</evidence>
<evidence type="ECO:0000313" key="3">
    <source>
        <dbReference type="EMBL" id="KXS20532.1"/>
    </source>
</evidence>
<feature type="compositionally biased region" description="Basic and acidic residues" evidence="2">
    <location>
        <begin position="169"/>
        <end position="182"/>
    </location>
</feature>
<sequence length="752" mass="84570">MFAQLSAPLPNKHNSVIRNLLRLLLLRDQPPSALPLSFAILDSIPKPHSPSYLSYPLLSCATLGDTTTGLQLLDSQPPNNSSTRNLYSNFLHALYKRGHFSAIPDVWRAMVDRRVSPNLETCRTLLSWAADGVAASGISAHKAGLTVDRAWAIGVWETALEVSQELEQDENKGQRESPESHNKQNKLLRLPHTTPDKGIDLETQLTDLDEYTDLSSPLESSRWPLPLARDLLAHCYGHLVRLLLRLDHTAETHDWVNRVLVYHRRYPNRGVIPTPYLASIVVADAMRRSDAVGAMRWLDKFKEAGVQLNVHSVSALVKAFCEADDPEGGERTIMESRARWGVHPTGECISPLITYYAMRRDGEAVRRMETLVTTLAIPASPSLYGHKLVTLMSKGEDAAAIEEIKAMRASRVEPDADLLVSLARVGPARKGDIDKARRLVPLSRPQDALAVELEAWAARAKLGADRSEVWRRINVVLEEAKRRELKIPLYGRQAVVEAIGGSDEVVGDNGMLLAECMSHHILNRKPRAALSAFDSFTLRNPTAEVPPQAWSWRLRAYHLLDQPVQLRRTWQQMVQENKTSAKSWRTWGLFNAMEGSRRGALEAENALSVLKTDSNLANAQYSPFDDIRFHQRLNVAQAVAYHNLGDLPSATSHIEQSVHFASQSENRVLGAELNRVLLAIAEATYNKRQLSGGLELWLRTFRILKRWDLVTEIMSMIEKRPDGMVRRRYLVTRTMLMIRKRPKGKVKESNNN</sequence>
<evidence type="ECO:0000256" key="1">
    <source>
        <dbReference type="ARBA" id="ARBA00022737"/>
    </source>
</evidence>
<dbReference type="PANTHER" id="PTHR47447">
    <property type="entry name" value="OS03G0856100 PROTEIN"/>
    <property type="match status" value="1"/>
</dbReference>
<keyword evidence="4" id="KW-1185">Reference proteome</keyword>
<dbReference type="PANTHER" id="PTHR47447:SF21">
    <property type="entry name" value="PENTACOTRIPEPTIDE-REPEAT REGION OF PRORP DOMAIN-CONTAINING PROTEIN"/>
    <property type="match status" value="1"/>
</dbReference>
<proteinExistence type="predicted"/>
<evidence type="ECO:0000313" key="4">
    <source>
        <dbReference type="Proteomes" id="UP000070544"/>
    </source>
</evidence>
<dbReference type="Proteomes" id="UP000070544">
    <property type="component" value="Unassembled WGS sequence"/>
</dbReference>
<evidence type="ECO:0000256" key="2">
    <source>
        <dbReference type="SAM" id="MobiDB-lite"/>
    </source>
</evidence>
<dbReference type="EMBL" id="KQ965735">
    <property type="protein sequence ID" value="KXS20532.1"/>
    <property type="molecule type" value="Genomic_DNA"/>
</dbReference>
<name>A0A139AUX8_GONPJ</name>
<feature type="region of interest" description="Disordered" evidence="2">
    <location>
        <begin position="164"/>
        <end position="193"/>
    </location>
</feature>
<organism evidence="3 4">
    <name type="scientific">Gonapodya prolifera (strain JEL478)</name>
    <name type="common">Monoblepharis prolifera</name>
    <dbReference type="NCBI Taxonomy" id="1344416"/>
    <lineage>
        <taxon>Eukaryota</taxon>
        <taxon>Fungi</taxon>
        <taxon>Fungi incertae sedis</taxon>
        <taxon>Chytridiomycota</taxon>
        <taxon>Chytridiomycota incertae sedis</taxon>
        <taxon>Monoblepharidomycetes</taxon>
        <taxon>Monoblepharidales</taxon>
        <taxon>Gonapodyaceae</taxon>
        <taxon>Gonapodya</taxon>
    </lineage>
</organism>
<keyword evidence="1" id="KW-0677">Repeat</keyword>
<dbReference type="Gene3D" id="1.25.40.10">
    <property type="entry name" value="Tetratricopeptide repeat domain"/>
    <property type="match status" value="2"/>
</dbReference>
<accession>A0A139AUX8</accession>
<dbReference type="InterPro" id="IPR011990">
    <property type="entry name" value="TPR-like_helical_dom_sf"/>
</dbReference>
<dbReference type="STRING" id="1344416.A0A139AUX8"/>